<evidence type="ECO:0000313" key="3">
    <source>
        <dbReference type="EMBL" id="TCI06456.1"/>
    </source>
</evidence>
<protein>
    <submittedName>
        <fullName evidence="3">Amidohydrolase</fullName>
    </submittedName>
</protein>
<dbReference type="RefSeq" id="WP_131413199.1">
    <property type="nucleotide sequence ID" value="NZ_SJTG01000006.1"/>
</dbReference>
<feature type="domain" description="Amidohydrolase-related" evidence="2">
    <location>
        <begin position="326"/>
        <end position="660"/>
    </location>
</feature>
<dbReference type="InterPro" id="IPR011059">
    <property type="entry name" value="Metal-dep_hydrolase_composite"/>
</dbReference>
<name>A0A4R0YHB8_9GAMM</name>
<keyword evidence="1" id="KW-0732">Signal</keyword>
<dbReference type="EMBL" id="SJTG01000006">
    <property type="protein sequence ID" value="TCI06456.1"/>
    <property type="molecule type" value="Genomic_DNA"/>
</dbReference>
<dbReference type="Gene3D" id="2.30.40.10">
    <property type="entry name" value="Urease, subunit C, domain 1"/>
    <property type="match status" value="1"/>
</dbReference>
<dbReference type="GO" id="GO:0016810">
    <property type="term" value="F:hydrolase activity, acting on carbon-nitrogen (but not peptide) bonds"/>
    <property type="evidence" value="ECO:0007669"/>
    <property type="project" value="InterPro"/>
</dbReference>
<dbReference type="Proteomes" id="UP000291822">
    <property type="component" value="Unassembled WGS sequence"/>
</dbReference>
<dbReference type="InterPro" id="IPR006680">
    <property type="entry name" value="Amidohydro-rel"/>
</dbReference>
<dbReference type="PANTHER" id="PTHR43135:SF3">
    <property type="entry name" value="ALPHA-D-RIBOSE 1-METHYLPHOSPHONATE 5-TRIPHOSPHATE DIPHOSPHATASE"/>
    <property type="match status" value="1"/>
</dbReference>
<dbReference type="Pfam" id="PF01979">
    <property type="entry name" value="Amidohydro_1"/>
    <property type="match status" value="1"/>
</dbReference>
<evidence type="ECO:0000256" key="1">
    <source>
        <dbReference type="SAM" id="SignalP"/>
    </source>
</evidence>
<dbReference type="Gene3D" id="3.20.20.140">
    <property type="entry name" value="Metal-dependent hydrolases"/>
    <property type="match status" value="1"/>
</dbReference>
<evidence type="ECO:0000313" key="4">
    <source>
        <dbReference type="Proteomes" id="UP000291822"/>
    </source>
</evidence>
<dbReference type="AlphaFoldDB" id="A0A4R0YHB8"/>
<reference evidence="3 4" key="1">
    <citation type="submission" date="2019-02" db="EMBL/GenBank/DDBJ databases">
        <title>Dyella amyloliquefaciens sp. nov., isolated from forest soil.</title>
        <authorList>
            <person name="Gao Z.-H."/>
            <person name="Qiu L.-H."/>
        </authorList>
    </citation>
    <scope>NUCLEOTIDE SEQUENCE [LARGE SCALE GENOMIC DNA]</scope>
    <source>
        <strain evidence="3 4">KACC 12747</strain>
    </source>
</reference>
<feature type="chain" id="PRO_5020653741" evidence="1">
    <location>
        <begin position="20"/>
        <end position="681"/>
    </location>
</feature>
<evidence type="ECO:0000259" key="2">
    <source>
        <dbReference type="Pfam" id="PF01979"/>
    </source>
</evidence>
<accession>A0A4R0YHB8</accession>
<gene>
    <name evidence="3" type="ORF">EZM97_33785</name>
</gene>
<keyword evidence="3" id="KW-0378">Hydrolase</keyword>
<proteinExistence type="predicted"/>
<comment type="caution">
    <text evidence="3">The sequence shown here is derived from an EMBL/GenBank/DDBJ whole genome shotgun (WGS) entry which is preliminary data.</text>
</comment>
<sequence>MRAPLVVFALSLVALPCLAGTPTPTEQLAKPPANAQKFTILSTAGRHGTSARWTTPDGARMGRESLLLRGQVFELDSRATLGHDGMFDKVVIRGRTPQGDAGETFSVKDGTASWKSPVDAGSAPYRSASEYSSFGGPIDVNADMIEQLLATPGKSLALLPGGQVKAEKLTTATVGEGNAKKTVTAWAITGLSNTPVPVWTDAAGKFFAFVNGLSWLPVGYEGAQPALEKAQSDALAVHAKELVPRLLKMPAGAVAFTNVRAFLDGTHFADGQTVVVEQGVITQVGPAASVKVPAHAQLIDGKGKTLVPGLWDAHQHVADDASGPMLLSLGITSVRDPGNINPLTVARAERRAKGELLGPKVYASSLIDGKGPNTAQVASVATSQEEAISLVRKAKAEGFTAIKIYGTFNPAWVQATATEAHRLGLHVHGHLPAGMRPAEAIDDGYDEITHIYFVMMQAMPDSVVKVSNGMARFEGPGRYAKDVHLDSEPMKSLIATMAQRKIASDPTLVVAESLFVPENGDLSPAYAPFVGTLPPAVERGFRQGGFAVPKDLTRADYRASFARLQALVGAMHKAGVPIVAGTDGSGLELVRELELYVQAGFTNAEALAAATAAPARLVGADQRTGTIQVGKSADLVLVDGNPAVTIGDLRHTEVVMMDGKLMDAAALRTEGGLSARPAYVD</sequence>
<dbReference type="PANTHER" id="PTHR43135">
    <property type="entry name" value="ALPHA-D-RIBOSE 1-METHYLPHOSPHONATE 5-TRIPHOSPHATE DIPHOSPHATASE"/>
    <property type="match status" value="1"/>
</dbReference>
<dbReference type="InterPro" id="IPR051781">
    <property type="entry name" value="Metallo-dep_Hydrolase"/>
</dbReference>
<dbReference type="SUPFAM" id="SSF51338">
    <property type="entry name" value="Composite domain of metallo-dependent hydrolases"/>
    <property type="match status" value="1"/>
</dbReference>
<keyword evidence="4" id="KW-1185">Reference proteome</keyword>
<dbReference type="SUPFAM" id="SSF51556">
    <property type="entry name" value="Metallo-dependent hydrolases"/>
    <property type="match status" value="1"/>
</dbReference>
<organism evidence="3 4">
    <name type="scientific">Dyella soli</name>
    <dbReference type="NCBI Taxonomy" id="522319"/>
    <lineage>
        <taxon>Bacteria</taxon>
        <taxon>Pseudomonadati</taxon>
        <taxon>Pseudomonadota</taxon>
        <taxon>Gammaproteobacteria</taxon>
        <taxon>Lysobacterales</taxon>
        <taxon>Rhodanobacteraceae</taxon>
        <taxon>Dyella</taxon>
    </lineage>
</organism>
<dbReference type="InterPro" id="IPR032466">
    <property type="entry name" value="Metal_Hydrolase"/>
</dbReference>
<feature type="signal peptide" evidence="1">
    <location>
        <begin position="1"/>
        <end position="19"/>
    </location>
</feature>